<proteinExistence type="predicted"/>
<accession>A0A7W9YF48</accession>
<comment type="caution">
    <text evidence="1">The sequence shown here is derived from an EMBL/GenBank/DDBJ whole genome shotgun (WGS) entry which is preliminary data.</text>
</comment>
<dbReference type="RefSeq" id="WP_184074117.1">
    <property type="nucleotide sequence ID" value="NZ_JACHDS010000001.1"/>
</dbReference>
<keyword evidence="2" id="KW-1185">Reference proteome</keyword>
<evidence type="ECO:0000313" key="2">
    <source>
        <dbReference type="Proteomes" id="UP000546642"/>
    </source>
</evidence>
<organism evidence="1 2">
    <name type="scientific">Nocardiopsis mwathae</name>
    <dbReference type="NCBI Taxonomy" id="1472723"/>
    <lineage>
        <taxon>Bacteria</taxon>
        <taxon>Bacillati</taxon>
        <taxon>Actinomycetota</taxon>
        <taxon>Actinomycetes</taxon>
        <taxon>Streptosporangiales</taxon>
        <taxon>Nocardiopsidaceae</taxon>
        <taxon>Nocardiopsis</taxon>
    </lineage>
</organism>
<sequence length="225" mass="23142">MRWVTYLSPSGGSERTGTIDDGCVFGYPGEESVPELLAAGGAALRGAFDRALADPVEIIVHFEACHCPPVRPRHPVPVRLGDTWTDIAPELVRGTDDGVLLPGASGALSAAVGTAALFDAHGRYAGSTLACLWLTPERTPAALTLGPAVVTPDEFAGTDLAVRAAAGEEVLATAAVGAPEEWTGGRVGTVLADLTAETRPLERGEELFVDGGPLGMFEIRVGSGA</sequence>
<name>A0A7W9YF48_9ACTN</name>
<dbReference type="EMBL" id="JACHDS010000001">
    <property type="protein sequence ID" value="MBB6171025.1"/>
    <property type="molecule type" value="Genomic_DNA"/>
</dbReference>
<protein>
    <submittedName>
        <fullName evidence="1">Uncharacterized protein</fullName>
    </submittedName>
</protein>
<dbReference type="Proteomes" id="UP000546642">
    <property type="component" value="Unassembled WGS sequence"/>
</dbReference>
<dbReference type="AlphaFoldDB" id="A0A7W9YF48"/>
<evidence type="ECO:0000313" key="1">
    <source>
        <dbReference type="EMBL" id="MBB6171025.1"/>
    </source>
</evidence>
<reference evidence="1 2" key="1">
    <citation type="submission" date="2020-08" db="EMBL/GenBank/DDBJ databases">
        <title>Sequencing the genomes of 1000 actinobacteria strains.</title>
        <authorList>
            <person name="Klenk H.-P."/>
        </authorList>
    </citation>
    <scope>NUCLEOTIDE SEQUENCE [LARGE SCALE GENOMIC DNA]</scope>
    <source>
        <strain evidence="1 2">DSM 46659</strain>
    </source>
</reference>
<gene>
    <name evidence="1" type="ORF">HNR23_001085</name>
</gene>